<keyword evidence="4" id="KW-0732">Signal</keyword>
<organism evidence="6 7">
    <name type="scientific">Prevotella histicola</name>
    <dbReference type="NCBI Taxonomy" id="470565"/>
    <lineage>
        <taxon>Bacteria</taxon>
        <taxon>Pseudomonadati</taxon>
        <taxon>Bacteroidota</taxon>
        <taxon>Bacteroidia</taxon>
        <taxon>Bacteroidales</taxon>
        <taxon>Prevotellaceae</taxon>
        <taxon>Prevotella</taxon>
    </lineage>
</organism>
<dbReference type="GO" id="GO:0004308">
    <property type="term" value="F:exo-alpha-sialidase activity"/>
    <property type="evidence" value="ECO:0007669"/>
    <property type="project" value="UniProtKB-EC"/>
</dbReference>
<feature type="domain" description="Sialidase" evidence="5">
    <location>
        <begin position="85"/>
        <end position="323"/>
    </location>
</feature>
<dbReference type="InterPro" id="IPR026856">
    <property type="entry name" value="Sialidase_fam"/>
</dbReference>
<evidence type="ECO:0000256" key="2">
    <source>
        <dbReference type="ARBA" id="ARBA00009348"/>
    </source>
</evidence>
<dbReference type="AlphaFoldDB" id="A0A930N3V8"/>
<dbReference type="CDD" id="cd15482">
    <property type="entry name" value="Sialidase_non-viral"/>
    <property type="match status" value="1"/>
</dbReference>
<dbReference type="SUPFAM" id="SSF50939">
    <property type="entry name" value="Sialidases"/>
    <property type="match status" value="1"/>
</dbReference>
<dbReference type="Gene3D" id="2.120.10.10">
    <property type="match status" value="1"/>
</dbReference>
<dbReference type="GO" id="GO:0005737">
    <property type="term" value="C:cytoplasm"/>
    <property type="evidence" value="ECO:0007669"/>
    <property type="project" value="TreeGrafter"/>
</dbReference>
<evidence type="ECO:0000256" key="1">
    <source>
        <dbReference type="ARBA" id="ARBA00000427"/>
    </source>
</evidence>
<comment type="caution">
    <text evidence="6">The sequence shown here is derived from an EMBL/GenBank/DDBJ whole genome shotgun (WGS) entry which is preliminary data.</text>
</comment>
<dbReference type="GO" id="GO:0009313">
    <property type="term" value="P:oligosaccharide catabolic process"/>
    <property type="evidence" value="ECO:0007669"/>
    <property type="project" value="TreeGrafter"/>
</dbReference>
<reference evidence="6" key="1">
    <citation type="submission" date="2020-04" db="EMBL/GenBank/DDBJ databases">
        <title>Deep metagenomics examines the oral microbiome during advanced dental caries in children, revealing novel taxa and co-occurrences with host molecules.</title>
        <authorList>
            <person name="Baker J.L."/>
            <person name="Morton J.T."/>
            <person name="Dinis M."/>
            <person name="Alvarez R."/>
            <person name="Tran N.C."/>
            <person name="Knight R."/>
            <person name="Edlund A."/>
        </authorList>
    </citation>
    <scope>NUCLEOTIDE SEQUENCE</scope>
    <source>
        <strain evidence="6">JCVI_25_bin.9</strain>
    </source>
</reference>
<dbReference type="PANTHER" id="PTHR10628:SF30">
    <property type="entry name" value="EXO-ALPHA-SIALIDASE"/>
    <property type="match status" value="1"/>
</dbReference>
<evidence type="ECO:0000313" key="6">
    <source>
        <dbReference type="EMBL" id="MBF1414151.1"/>
    </source>
</evidence>
<dbReference type="Proteomes" id="UP000757461">
    <property type="component" value="Unassembled WGS sequence"/>
</dbReference>
<protein>
    <recommendedName>
        <fullName evidence="3">exo-alpha-sialidase</fullName>
        <ecNumber evidence="3">3.2.1.18</ecNumber>
    </recommendedName>
</protein>
<dbReference type="PANTHER" id="PTHR10628">
    <property type="entry name" value="SIALIDASE"/>
    <property type="match status" value="1"/>
</dbReference>
<comment type="catalytic activity">
    <reaction evidence="1">
        <text>Hydrolysis of alpha-(2-&gt;3)-, alpha-(2-&gt;6)-, alpha-(2-&gt;8)- glycosidic linkages of terminal sialic acid residues in oligosaccharides, glycoproteins, glycolipids, colominic acid and synthetic substrates.</text>
        <dbReference type="EC" id="3.2.1.18"/>
    </reaction>
</comment>
<feature type="signal peptide" evidence="4">
    <location>
        <begin position="1"/>
        <end position="20"/>
    </location>
</feature>
<dbReference type="InterPro" id="IPR011040">
    <property type="entry name" value="Sialidase"/>
</dbReference>
<sequence>MNKKSFTLILLLAAVSVMNAANIKMGKGDGGLTTIVFDRANSPIPYRIPAITETRQGTLLAACDYRFSHTDVGWNHKNGLWQINVVMKTSKDYGRTWSDSVCVARGNEHAKDTVQTAYGDPSLVADRTSDNVLMHCVAGKVAFPESTRSNPQHAIFFHSTDNGRTWDTGTDLTEMIYSLYDGKLPNGGHPDGIFLTSGRIMQSRDIRKGKFYRLYIAHPIRQRGVERCGTFVIYSDDFGYTWHVLGTPSIAPSIAQDESKVEELPDGSVLLSCRDVNGGRRFNVFTYTNALNATGSWGKEVMPSNMTAKEVNACNGSILIVPAKRKSDGKKLYVALQSVPLSARRDSVGFFYKELANYSDYSTAKALGSNWKKGLCVTEESSCYSTMLLMKNQRIGFLYEVRGQEDGYDIEFKSLSLEDITKGEYIIQPFVSRDSYIKEAKRHRSVH</sequence>
<dbReference type="InterPro" id="IPR036278">
    <property type="entry name" value="Sialidase_sf"/>
</dbReference>
<gene>
    <name evidence="6" type="ORF">HXN33_01100</name>
</gene>
<dbReference type="EMBL" id="JABZSQ010000009">
    <property type="protein sequence ID" value="MBF1414151.1"/>
    <property type="molecule type" value="Genomic_DNA"/>
</dbReference>
<dbReference type="GO" id="GO:0016020">
    <property type="term" value="C:membrane"/>
    <property type="evidence" value="ECO:0007669"/>
    <property type="project" value="TreeGrafter"/>
</dbReference>
<dbReference type="GO" id="GO:0006689">
    <property type="term" value="P:ganglioside catabolic process"/>
    <property type="evidence" value="ECO:0007669"/>
    <property type="project" value="TreeGrafter"/>
</dbReference>
<dbReference type="EC" id="3.2.1.18" evidence="3"/>
<feature type="chain" id="PRO_5037734238" description="exo-alpha-sialidase" evidence="4">
    <location>
        <begin position="21"/>
        <end position="447"/>
    </location>
</feature>
<accession>A0A930N3V8</accession>
<evidence type="ECO:0000256" key="4">
    <source>
        <dbReference type="SAM" id="SignalP"/>
    </source>
</evidence>
<dbReference type="Pfam" id="PF13088">
    <property type="entry name" value="BNR_2"/>
    <property type="match status" value="1"/>
</dbReference>
<comment type="similarity">
    <text evidence="2">Belongs to the glycosyl hydrolase 33 family.</text>
</comment>
<evidence type="ECO:0000313" key="7">
    <source>
        <dbReference type="Proteomes" id="UP000757461"/>
    </source>
</evidence>
<proteinExistence type="inferred from homology"/>
<name>A0A930N3V8_9BACT</name>
<evidence type="ECO:0000259" key="5">
    <source>
        <dbReference type="Pfam" id="PF13088"/>
    </source>
</evidence>
<evidence type="ECO:0000256" key="3">
    <source>
        <dbReference type="ARBA" id="ARBA00012733"/>
    </source>
</evidence>